<reference evidence="2 4" key="1">
    <citation type="journal article" date="2014" name="BMC Genomics">
        <title>Genome sequence of Anopheles sinensis provides insight into genetics basis of mosquito competence for malaria parasites.</title>
        <authorList>
            <person name="Zhou D."/>
            <person name="Zhang D."/>
            <person name="Ding G."/>
            <person name="Shi L."/>
            <person name="Hou Q."/>
            <person name="Ye Y."/>
            <person name="Xu Y."/>
            <person name="Zhou H."/>
            <person name="Xiong C."/>
            <person name="Li S."/>
            <person name="Yu J."/>
            <person name="Hong S."/>
            <person name="Yu X."/>
            <person name="Zou P."/>
            <person name="Chen C."/>
            <person name="Chang X."/>
            <person name="Wang W."/>
            <person name="Lv Y."/>
            <person name="Sun Y."/>
            <person name="Ma L."/>
            <person name="Shen B."/>
            <person name="Zhu C."/>
        </authorList>
    </citation>
    <scope>NUCLEOTIDE SEQUENCE [LARGE SCALE GENOMIC DNA]</scope>
</reference>
<gene>
    <name evidence="2" type="ORF">ZHAS_00018163</name>
</gene>
<evidence type="ECO:0000256" key="1">
    <source>
        <dbReference type="SAM" id="MobiDB-lite"/>
    </source>
</evidence>
<accession>A0A084WIR4</accession>
<dbReference type="EnsemblMetazoa" id="ASIC018163-RA">
    <property type="protein sequence ID" value="ASIC018163-PA"/>
    <property type="gene ID" value="ASIC018163"/>
</dbReference>
<dbReference type="EMBL" id="KE525347">
    <property type="protein sequence ID" value="KFB50108.1"/>
    <property type="molecule type" value="Genomic_DNA"/>
</dbReference>
<organism evidence="2">
    <name type="scientific">Anopheles sinensis</name>
    <name type="common">Mosquito</name>
    <dbReference type="NCBI Taxonomy" id="74873"/>
    <lineage>
        <taxon>Eukaryota</taxon>
        <taxon>Metazoa</taxon>
        <taxon>Ecdysozoa</taxon>
        <taxon>Arthropoda</taxon>
        <taxon>Hexapoda</taxon>
        <taxon>Insecta</taxon>
        <taxon>Pterygota</taxon>
        <taxon>Neoptera</taxon>
        <taxon>Endopterygota</taxon>
        <taxon>Diptera</taxon>
        <taxon>Nematocera</taxon>
        <taxon>Culicoidea</taxon>
        <taxon>Culicidae</taxon>
        <taxon>Anophelinae</taxon>
        <taxon>Anopheles</taxon>
    </lineage>
</organism>
<protein>
    <submittedName>
        <fullName evidence="2">Uncharacterized protein LOC100821387</fullName>
    </submittedName>
</protein>
<proteinExistence type="predicted"/>
<reference evidence="3" key="2">
    <citation type="submission" date="2020-05" db="UniProtKB">
        <authorList>
            <consortium name="EnsemblMetazoa"/>
        </authorList>
    </citation>
    <scope>IDENTIFICATION</scope>
</reference>
<dbReference type="EMBL" id="ATLV01023945">
    <property type="status" value="NOT_ANNOTATED_CDS"/>
    <property type="molecule type" value="Genomic_DNA"/>
</dbReference>
<dbReference type="AlphaFoldDB" id="A0A084WIR4"/>
<sequence>MNGPVAAEANPPPGGTSWGWQPFEVLEVRAATQWGRSFAQSPANVDIKGNGDLIELGSVFL</sequence>
<dbReference type="Proteomes" id="UP000030765">
    <property type="component" value="Unassembled WGS sequence"/>
</dbReference>
<feature type="region of interest" description="Disordered" evidence="1">
    <location>
        <begin position="1"/>
        <end position="20"/>
    </location>
</feature>
<evidence type="ECO:0000313" key="3">
    <source>
        <dbReference type="EnsemblMetazoa" id="ASIC018163-PA"/>
    </source>
</evidence>
<name>A0A084WIR4_ANOSI</name>
<evidence type="ECO:0000313" key="2">
    <source>
        <dbReference type="EMBL" id="KFB50108.1"/>
    </source>
</evidence>
<evidence type="ECO:0000313" key="4">
    <source>
        <dbReference type="Proteomes" id="UP000030765"/>
    </source>
</evidence>
<keyword evidence="4" id="KW-1185">Reference proteome</keyword>
<dbReference type="VEuPathDB" id="VectorBase:ASIC018163"/>